<dbReference type="InterPro" id="IPR022739">
    <property type="entry name" value="Polyphenol_oxidase_cen"/>
</dbReference>
<dbReference type="EMBL" id="DF237017">
    <property type="protein sequence ID" value="GAQ80985.1"/>
    <property type="molecule type" value="Genomic_DNA"/>
</dbReference>
<dbReference type="SUPFAM" id="SSF48056">
    <property type="entry name" value="Di-copper centre-containing domain"/>
    <property type="match status" value="1"/>
</dbReference>
<evidence type="ECO:0000313" key="8">
    <source>
        <dbReference type="EMBL" id="GAQ80985.1"/>
    </source>
</evidence>
<evidence type="ECO:0000256" key="1">
    <source>
        <dbReference type="ARBA" id="ARBA00001973"/>
    </source>
</evidence>
<dbReference type="OMA" id="TECGPAD"/>
<dbReference type="InterPro" id="IPR008922">
    <property type="entry name" value="Di-copper_centre_dom_sf"/>
</dbReference>
<name>A0A0U9HU61_KLENI</name>
<evidence type="ECO:0000259" key="7">
    <source>
        <dbReference type="PROSITE" id="PS00498"/>
    </source>
</evidence>
<dbReference type="PROSITE" id="PS00498">
    <property type="entry name" value="TYROSINASE_2"/>
    <property type="match status" value="1"/>
</dbReference>
<dbReference type="InterPro" id="IPR050316">
    <property type="entry name" value="Tyrosinase/Hemocyanin"/>
</dbReference>
<accession>A0A0U9HU61</accession>
<keyword evidence="9" id="KW-1185">Reference proteome</keyword>
<keyword evidence="4" id="KW-0560">Oxidoreductase</keyword>
<evidence type="ECO:0000256" key="2">
    <source>
        <dbReference type="ARBA" id="ARBA00009928"/>
    </source>
</evidence>
<keyword evidence="3" id="KW-0479">Metal-binding</keyword>
<dbReference type="InterPro" id="IPR002227">
    <property type="entry name" value="Tyrosinase_Cu-bd"/>
</dbReference>
<dbReference type="Gene3D" id="1.10.1280.10">
    <property type="entry name" value="Di-copper center containing domain from catechol oxidase"/>
    <property type="match status" value="1"/>
</dbReference>
<dbReference type="Proteomes" id="UP000054558">
    <property type="component" value="Unassembled WGS sequence"/>
</dbReference>
<dbReference type="PRINTS" id="PR00092">
    <property type="entry name" value="TYROSINASE"/>
</dbReference>
<proteinExistence type="inferred from homology"/>
<dbReference type="PANTHER" id="PTHR11474">
    <property type="entry name" value="TYROSINASE FAMILY MEMBER"/>
    <property type="match status" value="1"/>
</dbReference>
<organism evidence="8 9">
    <name type="scientific">Klebsormidium nitens</name>
    <name type="common">Green alga</name>
    <name type="synonym">Ulothrix nitens</name>
    <dbReference type="NCBI Taxonomy" id="105231"/>
    <lineage>
        <taxon>Eukaryota</taxon>
        <taxon>Viridiplantae</taxon>
        <taxon>Streptophyta</taxon>
        <taxon>Klebsormidiophyceae</taxon>
        <taxon>Klebsormidiales</taxon>
        <taxon>Klebsormidiaceae</taxon>
        <taxon>Klebsormidium</taxon>
    </lineage>
</organism>
<dbReference type="STRING" id="105231.A0A0U9HU61"/>
<comment type="similarity">
    <text evidence="2">Belongs to the tyrosinase family.</text>
</comment>
<dbReference type="AlphaFoldDB" id="A0A0U9HU61"/>
<dbReference type="Pfam" id="PF00264">
    <property type="entry name" value="Tyrosinase"/>
    <property type="match status" value="1"/>
</dbReference>
<keyword evidence="5" id="KW-0186">Copper</keyword>
<evidence type="ECO:0000256" key="4">
    <source>
        <dbReference type="ARBA" id="ARBA00023002"/>
    </source>
</evidence>
<dbReference type="GO" id="GO:0004097">
    <property type="term" value="F:catechol oxidase activity"/>
    <property type="evidence" value="ECO:0007669"/>
    <property type="project" value="InterPro"/>
</dbReference>
<dbReference type="OrthoDB" id="6132182at2759"/>
<gene>
    <name evidence="8" type="ORF">KFL_000680010</name>
</gene>
<evidence type="ECO:0000256" key="3">
    <source>
        <dbReference type="ARBA" id="ARBA00022723"/>
    </source>
</evidence>
<dbReference type="Pfam" id="PF12142">
    <property type="entry name" value="PPO1_DWL"/>
    <property type="match status" value="1"/>
</dbReference>
<dbReference type="PANTHER" id="PTHR11474:SF76">
    <property type="entry name" value="SHKT DOMAIN-CONTAINING PROTEIN"/>
    <property type="match status" value="1"/>
</dbReference>
<evidence type="ECO:0000313" key="9">
    <source>
        <dbReference type="Proteomes" id="UP000054558"/>
    </source>
</evidence>
<sequence length="610" mass="67674">MAALRVFLLAAVCIFGAASAELFGAQPDGGLYITPDVLNNCKSLPGTAADGSGNAMLLTATGSVTDIKEEGTDLGDCCPLPYKGTPAKFTPDSSKPLNVRRSWLEVQNDPVYMAKLAKGFQMMRDLDGNSKSPNSLKNQARVHCVHCTTSKTQGYIHNGWHFLPWHRAEIYYFEQSMQYLLQDPTFAMPYWEWDNPAGTWLLPQYLDSKSALWDSKRTQNQSAGISLMKRYNSPEETYKAMTGINDPYLFHGLNDPTVSSYGNQGTLEILHGWPHSAVGAQAQFQPGLDPELFPESGTCATCRFHDMGSFTTSGWDPAFWSHHYNIDRLWEEWLKQPNPNTTSGVNENFDEPAWLESTYTFYRADGVMETIQVKDVLDTKNLGYVYSPALNSWNATNSVKSGVAGRVAAAAAAAAPAGARKLLQSAELPPALTVDELLAQYPEKEYTYGELTPKLEAPVHIGRGISHWRIKRTPTTIVGAQEILIFSNISARMDERSIIEVWINKPNVTIKDKLSWHYAGALTQIPMSPNSNNVLSTQLYSTAKNRPLQINTDLYNLGLLKATELLITLVPVEYFVDEQNNAFRAAPQFSTISLGGAEIHQGTLKSYFQK</sequence>
<feature type="chain" id="PRO_5006865076" description="Tyrosinase copper-binding domain-containing protein" evidence="6">
    <location>
        <begin position="21"/>
        <end position="610"/>
    </location>
</feature>
<comment type="cofactor">
    <cofactor evidence="1">
        <name>Cu(2+)</name>
        <dbReference type="ChEBI" id="CHEBI:29036"/>
    </cofactor>
</comment>
<protein>
    <recommendedName>
        <fullName evidence="7">Tyrosinase copper-binding domain-containing protein</fullName>
    </recommendedName>
</protein>
<evidence type="ECO:0000256" key="6">
    <source>
        <dbReference type="SAM" id="SignalP"/>
    </source>
</evidence>
<reference evidence="8 9" key="1">
    <citation type="journal article" date="2014" name="Nat. Commun.">
        <title>Klebsormidium flaccidum genome reveals primary factors for plant terrestrial adaptation.</title>
        <authorList>
            <person name="Hori K."/>
            <person name="Maruyama F."/>
            <person name="Fujisawa T."/>
            <person name="Togashi T."/>
            <person name="Yamamoto N."/>
            <person name="Seo M."/>
            <person name="Sato S."/>
            <person name="Yamada T."/>
            <person name="Mori H."/>
            <person name="Tajima N."/>
            <person name="Moriyama T."/>
            <person name="Ikeuchi M."/>
            <person name="Watanabe M."/>
            <person name="Wada H."/>
            <person name="Kobayashi K."/>
            <person name="Saito M."/>
            <person name="Masuda T."/>
            <person name="Sasaki-Sekimoto Y."/>
            <person name="Mashiguchi K."/>
            <person name="Awai K."/>
            <person name="Shimojima M."/>
            <person name="Masuda S."/>
            <person name="Iwai M."/>
            <person name="Nobusawa T."/>
            <person name="Narise T."/>
            <person name="Kondo S."/>
            <person name="Saito H."/>
            <person name="Sato R."/>
            <person name="Murakawa M."/>
            <person name="Ihara Y."/>
            <person name="Oshima-Yamada Y."/>
            <person name="Ohtaka K."/>
            <person name="Satoh M."/>
            <person name="Sonobe K."/>
            <person name="Ishii M."/>
            <person name="Ohtani R."/>
            <person name="Kanamori-Sato M."/>
            <person name="Honoki R."/>
            <person name="Miyazaki D."/>
            <person name="Mochizuki H."/>
            <person name="Umetsu J."/>
            <person name="Higashi K."/>
            <person name="Shibata D."/>
            <person name="Kamiya Y."/>
            <person name="Sato N."/>
            <person name="Nakamura Y."/>
            <person name="Tabata S."/>
            <person name="Ida S."/>
            <person name="Kurokawa K."/>
            <person name="Ohta H."/>
        </authorList>
    </citation>
    <scope>NUCLEOTIDE SEQUENCE [LARGE SCALE GENOMIC DNA]</scope>
    <source>
        <strain evidence="8 9">NIES-2285</strain>
    </source>
</reference>
<dbReference type="GO" id="GO:0046872">
    <property type="term" value="F:metal ion binding"/>
    <property type="evidence" value="ECO:0007669"/>
    <property type="project" value="UniProtKB-KW"/>
</dbReference>
<evidence type="ECO:0000256" key="5">
    <source>
        <dbReference type="ARBA" id="ARBA00023008"/>
    </source>
</evidence>
<feature type="signal peptide" evidence="6">
    <location>
        <begin position="1"/>
        <end position="20"/>
    </location>
</feature>
<keyword evidence="6" id="KW-0732">Signal</keyword>
<feature type="domain" description="Tyrosinase copper-binding" evidence="7">
    <location>
        <begin position="316"/>
        <end position="327"/>
    </location>
</feature>